<evidence type="ECO:0008006" key="2">
    <source>
        <dbReference type="Google" id="ProtNLM"/>
    </source>
</evidence>
<dbReference type="AlphaFoldDB" id="X1AL43"/>
<proteinExistence type="predicted"/>
<sequence length="85" mass="9950">MKKRKVLWVLLPLLCCSLFISCSTIETKLSSMVEDITKSQRDKDIERIQKLPEYTKLTEELYYTLSINVNYTVQLNSSTDDKKKV</sequence>
<feature type="non-terminal residue" evidence="1">
    <location>
        <position position="85"/>
    </location>
</feature>
<accession>X1AL43</accession>
<evidence type="ECO:0000313" key="1">
    <source>
        <dbReference type="EMBL" id="GAG73168.1"/>
    </source>
</evidence>
<dbReference type="PROSITE" id="PS51257">
    <property type="entry name" value="PROKAR_LIPOPROTEIN"/>
    <property type="match status" value="1"/>
</dbReference>
<reference evidence="1" key="1">
    <citation type="journal article" date="2014" name="Front. Microbiol.">
        <title>High frequency of phylogenetically diverse reductive dehalogenase-homologous genes in deep subseafloor sedimentary metagenomes.</title>
        <authorList>
            <person name="Kawai M."/>
            <person name="Futagami T."/>
            <person name="Toyoda A."/>
            <person name="Takaki Y."/>
            <person name="Nishi S."/>
            <person name="Hori S."/>
            <person name="Arai W."/>
            <person name="Tsubouchi T."/>
            <person name="Morono Y."/>
            <person name="Uchiyama I."/>
            <person name="Ito T."/>
            <person name="Fujiyama A."/>
            <person name="Inagaki F."/>
            <person name="Takami H."/>
        </authorList>
    </citation>
    <scope>NUCLEOTIDE SEQUENCE</scope>
    <source>
        <strain evidence="1">Expedition CK06-06</strain>
    </source>
</reference>
<dbReference type="EMBL" id="BART01001779">
    <property type="protein sequence ID" value="GAG73168.1"/>
    <property type="molecule type" value="Genomic_DNA"/>
</dbReference>
<organism evidence="1">
    <name type="scientific">marine sediment metagenome</name>
    <dbReference type="NCBI Taxonomy" id="412755"/>
    <lineage>
        <taxon>unclassified sequences</taxon>
        <taxon>metagenomes</taxon>
        <taxon>ecological metagenomes</taxon>
    </lineage>
</organism>
<name>X1AL43_9ZZZZ</name>
<protein>
    <recommendedName>
        <fullName evidence="2">Lipoprotein</fullName>
    </recommendedName>
</protein>
<gene>
    <name evidence="1" type="ORF">S01H4_05952</name>
</gene>
<comment type="caution">
    <text evidence="1">The sequence shown here is derived from an EMBL/GenBank/DDBJ whole genome shotgun (WGS) entry which is preliminary data.</text>
</comment>